<dbReference type="EMBL" id="FOBF01000023">
    <property type="protein sequence ID" value="SEN21860.1"/>
    <property type="molecule type" value="Genomic_DNA"/>
</dbReference>
<reference evidence="1 2" key="1">
    <citation type="submission" date="2016-10" db="EMBL/GenBank/DDBJ databases">
        <authorList>
            <person name="de Groot N.N."/>
        </authorList>
    </citation>
    <scope>NUCLEOTIDE SEQUENCE [LARGE SCALE GENOMIC DNA]</scope>
    <source>
        <strain evidence="1 2">DSM 43357</strain>
    </source>
</reference>
<gene>
    <name evidence="1" type="ORF">SAMN05660976_07073</name>
</gene>
<organism evidence="1 2">
    <name type="scientific">Nonomuraea pusilla</name>
    <dbReference type="NCBI Taxonomy" id="46177"/>
    <lineage>
        <taxon>Bacteria</taxon>
        <taxon>Bacillati</taxon>
        <taxon>Actinomycetota</taxon>
        <taxon>Actinomycetes</taxon>
        <taxon>Streptosporangiales</taxon>
        <taxon>Streptosporangiaceae</taxon>
        <taxon>Nonomuraea</taxon>
    </lineage>
</organism>
<dbReference type="OrthoDB" id="7061676at2"/>
<evidence type="ECO:0000313" key="1">
    <source>
        <dbReference type="EMBL" id="SEN21860.1"/>
    </source>
</evidence>
<evidence type="ECO:0000313" key="2">
    <source>
        <dbReference type="Proteomes" id="UP000198953"/>
    </source>
</evidence>
<protein>
    <submittedName>
        <fullName evidence="1">Uncharacterized protein</fullName>
    </submittedName>
</protein>
<name>A0A1H8ER35_9ACTN</name>
<accession>A0A1H8ER35</accession>
<dbReference type="AlphaFoldDB" id="A0A1H8ER35"/>
<dbReference type="RefSeq" id="WP_091104867.1">
    <property type="nucleotide sequence ID" value="NZ_FOBF01000023.1"/>
</dbReference>
<dbReference type="Proteomes" id="UP000198953">
    <property type="component" value="Unassembled WGS sequence"/>
</dbReference>
<proteinExistence type="predicted"/>
<sequence>MKPSDFLLSAQQGFLGKPLVRQVLDVERMTALRNDQLKDVPDLEAAQASICLALSELEAFDTGGAANISEITASKGGINAAPTAENGGI</sequence>
<keyword evidence="2" id="KW-1185">Reference proteome</keyword>